<dbReference type="Pfam" id="PF09393">
    <property type="entry name" value="DUF2001"/>
    <property type="match status" value="1"/>
</dbReference>
<dbReference type="InterPro" id="IPR038628">
    <property type="entry name" value="XkdM-like_sf"/>
</dbReference>
<dbReference type="Gene3D" id="2.30.110.40">
    <property type="entry name" value="Phage tail tube protein"/>
    <property type="match status" value="1"/>
</dbReference>
<reference evidence="1 2" key="1">
    <citation type="submission" date="2019-12" db="EMBL/GenBank/DDBJ databases">
        <title>Draft Genome Sequences of L. lactis strains MS22333, MS22334, MS22336, and MS22337, Isolated from Spontaneous Fermented Camel Milk in Ethiopia.</title>
        <authorList>
            <person name="Bragason E."/>
            <person name="Hansen E.B."/>
            <person name="Guya M.E."/>
            <person name="Berhe T."/>
        </authorList>
    </citation>
    <scope>NUCLEOTIDE SEQUENCE [LARGE SCALE GENOMIC DNA]</scope>
    <source>
        <strain evidence="1 2">MS22336</strain>
    </source>
</reference>
<proteinExistence type="predicted"/>
<dbReference type="SUPFAM" id="SSF69279">
    <property type="entry name" value="Phage tail proteins"/>
    <property type="match status" value="1"/>
</dbReference>
<dbReference type="EMBL" id="WWDJ01000047">
    <property type="protein sequence ID" value="NEX55399.1"/>
    <property type="molecule type" value="Genomic_DNA"/>
</dbReference>
<evidence type="ECO:0008006" key="3">
    <source>
        <dbReference type="Google" id="ProtNLM"/>
    </source>
</evidence>
<dbReference type="InterPro" id="IPR018989">
    <property type="entry name" value="DUF2001"/>
</dbReference>
<accession>A0A6B3S4Z2</accession>
<gene>
    <name evidence="1" type="ORF">GTP08_06800</name>
</gene>
<protein>
    <recommendedName>
        <fullName evidence="3">Phage tail protein</fullName>
    </recommendedName>
</protein>
<dbReference type="Proteomes" id="UP000477402">
    <property type="component" value="Unassembled WGS sequence"/>
</dbReference>
<evidence type="ECO:0000313" key="2">
    <source>
        <dbReference type="Proteomes" id="UP000477402"/>
    </source>
</evidence>
<sequence>MAEFNYDNAIALSEGKVFVTIDGKNIPLLETKEASAELEFEIEELFALGKRMSGNKITGAKGSGKMTLLYVSSMWNEIAIKYIRTGKLPRMTMTAVTDDANSELGKQVVTITGFKPKKIVPFSMKADKGVLENELDFVFDGIDMSETLTDIKR</sequence>
<comment type="caution">
    <text evidence="1">The sequence shown here is derived from an EMBL/GenBank/DDBJ whole genome shotgun (WGS) entry which is preliminary data.</text>
</comment>
<evidence type="ECO:0000313" key="1">
    <source>
        <dbReference type="EMBL" id="NEX55399.1"/>
    </source>
</evidence>
<organism evidence="1 2">
    <name type="scientific">Lactococcus lactis</name>
    <dbReference type="NCBI Taxonomy" id="1358"/>
    <lineage>
        <taxon>Bacteria</taxon>
        <taxon>Bacillati</taxon>
        <taxon>Bacillota</taxon>
        <taxon>Bacilli</taxon>
        <taxon>Lactobacillales</taxon>
        <taxon>Streptococcaceae</taxon>
        <taxon>Lactococcus</taxon>
    </lineage>
</organism>
<dbReference type="AlphaFoldDB" id="A0A6B3S4Z2"/>
<name>A0A6B3S4Z2_9LACT</name>
<dbReference type="RefSeq" id="WP_163646667.1">
    <property type="nucleotide sequence ID" value="NZ_RIGB01000062.1"/>
</dbReference>